<dbReference type="Gene3D" id="2.40.50.1020">
    <property type="entry name" value="LytTr DNA-binding domain"/>
    <property type="match status" value="1"/>
</dbReference>
<dbReference type="GO" id="GO:0003677">
    <property type="term" value="F:DNA binding"/>
    <property type="evidence" value="ECO:0007669"/>
    <property type="project" value="UniProtKB-KW"/>
</dbReference>
<dbReference type="InterPro" id="IPR011006">
    <property type="entry name" value="CheY-like_superfamily"/>
</dbReference>
<name>A0A1I0EME4_9FIRM</name>
<dbReference type="GeneID" id="78288327"/>
<dbReference type="SUPFAM" id="SSF52172">
    <property type="entry name" value="CheY-like"/>
    <property type="match status" value="1"/>
</dbReference>
<evidence type="ECO:0000256" key="1">
    <source>
        <dbReference type="PROSITE-ProRule" id="PRU00169"/>
    </source>
</evidence>
<protein>
    <submittedName>
        <fullName evidence="3">DNA-binding response regulator, LytR/AlgR family</fullName>
    </submittedName>
</protein>
<evidence type="ECO:0000259" key="2">
    <source>
        <dbReference type="PROSITE" id="PS50110"/>
    </source>
</evidence>
<dbReference type="OrthoDB" id="9802383at2"/>
<dbReference type="Pfam" id="PF00072">
    <property type="entry name" value="Response_reg"/>
    <property type="match status" value="1"/>
</dbReference>
<feature type="modified residue" description="4-aspartylphosphate" evidence="1">
    <location>
        <position position="60"/>
    </location>
</feature>
<dbReference type="SMART" id="SM00850">
    <property type="entry name" value="LytTR"/>
    <property type="match status" value="1"/>
</dbReference>
<dbReference type="PANTHER" id="PTHR37299">
    <property type="entry name" value="TRANSCRIPTIONAL REGULATOR-RELATED"/>
    <property type="match status" value="1"/>
</dbReference>
<reference evidence="4" key="1">
    <citation type="submission" date="2016-10" db="EMBL/GenBank/DDBJ databases">
        <authorList>
            <person name="Varghese N."/>
            <person name="Submissions S."/>
        </authorList>
    </citation>
    <scope>NUCLEOTIDE SEQUENCE [LARGE SCALE GENOMIC DNA]</scope>
    <source>
        <strain evidence="4">DSM 1551</strain>
    </source>
</reference>
<dbReference type="CDD" id="cd00156">
    <property type="entry name" value="REC"/>
    <property type="match status" value="1"/>
</dbReference>
<dbReference type="Gene3D" id="3.40.50.2300">
    <property type="match status" value="1"/>
</dbReference>
<dbReference type="InterPro" id="IPR007492">
    <property type="entry name" value="LytTR_DNA-bd_dom"/>
</dbReference>
<dbReference type="AlphaFoldDB" id="A0A1I0EME4"/>
<gene>
    <name evidence="3" type="ORF">SAMN04489758_11244</name>
</gene>
<evidence type="ECO:0000313" key="3">
    <source>
        <dbReference type="EMBL" id="SET46416.1"/>
    </source>
</evidence>
<accession>A0A1I0EME4</accession>
<sequence>MFSIAVCDNDRLDLSLILQSVESWIKQHKNIDWKVTQFLQADELIDTINKGKHFDLYLLDIMMPETNGIELGRIIRKKYYDIPIIYITSYPEFALDAYGIHALRYITKPINNKELWSALDFAYIFFCNRPISTILIKGINSVTSVVIDDIMYIENNVRNTVYTLNNNKQIISIRRNGSFEESLGPLLKVPYFIQTHKSFFINLKYVSALHSNTITMDDNKKIPISRKHLSTVRAKYLNFITKRGQLV</sequence>
<dbReference type="Proteomes" id="UP000198558">
    <property type="component" value="Unassembled WGS sequence"/>
</dbReference>
<dbReference type="Pfam" id="PF04397">
    <property type="entry name" value="LytTR"/>
    <property type="match status" value="1"/>
</dbReference>
<keyword evidence="3" id="KW-0238">DNA-binding</keyword>
<feature type="domain" description="Response regulatory" evidence="2">
    <location>
        <begin position="3"/>
        <end position="123"/>
    </location>
</feature>
<proteinExistence type="predicted"/>
<organism evidence="3 4">
    <name type="scientific">Thomasclavelia cocleata</name>
    <dbReference type="NCBI Taxonomy" id="69824"/>
    <lineage>
        <taxon>Bacteria</taxon>
        <taxon>Bacillati</taxon>
        <taxon>Bacillota</taxon>
        <taxon>Erysipelotrichia</taxon>
        <taxon>Erysipelotrichales</taxon>
        <taxon>Coprobacillaceae</taxon>
        <taxon>Thomasclavelia</taxon>
    </lineage>
</organism>
<dbReference type="GO" id="GO:0000156">
    <property type="term" value="F:phosphorelay response regulator activity"/>
    <property type="evidence" value="ECO:0007669"/>
    <property type="project" value="InterPro"/>
</dbReference>
<evidence type="ECO:0000313" key="4">
    <source>
        <dbReference type="Proteomes" id="UP000198558"/>
    </source>
</evidence>
<dbReference type="InterPro" id="IPR046947">
    <property type="entry name" value="LytR-like"/>
</dbReference>
<dbReference type="SMART" id="SM00448">
    <property type="entry name" value="REC"/>
    <property type="match status" value="1"/>
</dbReference>
<dbReference type="EMBL" id="FOIN01000012">
    <property type="protein sequence ID" value="SET46416.1"/>
    <property type="molecule type" value="Genomic_DNA"/>
</dbReference>
<keyword evidence="4" id="KW-1185">Reference proteome</keyword>
<keyword evidence="1" id="KW-0597">Phosphoprotein</keyword>
<dbReference type="RefSeq" id="WP_092353710.1">
    <property type="nucleotide sequence ID" value="NZ_FOIN01000012.1"/>
</dbReference>
<dbReference type="InterPro" id="IPR001789">
    <property type="entry name" value="Sig_transdc_resp-reg_receiver"/>
</dbReference>
<dbReference type="PANTHER" id="PTHR37299:SF1">
    <property type="entry name" value="STAGE 0 SPORULATION PROTEIN A HOMOLOG"/>
    <property type="match status" value="1"/>
</dbReference>
<dbReference type="PROSITE" id="PS50110">
    <property type="entry name" value="RESPONSE_REGULATORY"/>
    <property type="match status" value="1"/>
</dbReference>